<feature type="signal peptide" evidence="1">
    <location>
        <begin position="1"/>
        <end position="17"/>
    </location>
</feature>
<name>A0A2T0WUG0_9RHOB</name>
<accession>A0A2T0WUG0</accession>
<dbReference type="AlphaFoldDB" id="A0A2T0WUG0"/>
<gene>
    <name evidence="2" type="ORF">CLV74_105290</name>
</gene>
<sequence>MKVIFTLSAMALLVACADTQTVRDASDPQAGFAAVSEGTQRSAGADAAWAQTAADVAAIEARAKALVVGKTIGPDTAVQVALMNNRGLQAAYADLGLSAADLWETALGPRPSLELSLNSTSEAGLVQSLEASVTGAILDLATRKSRTHIAQTQFRQAQLEALSETLALAAETRRAWIDAVAAFEASSLIGQAQETAEAASELATELGRTGAMNRADQAREHVFSAELAAERAKARLEAQLAKEKLTRLMGLYGDSAGYFVPDRLPSLPARQPESSTAETLALQHRTDLAIGKLELEAIAQEYRLSTQLRRIDGANVTGGAELTRSDGGQTDTARVLQVGLDIPLYDTTKLSSRRGALEYSRAAHELAQAAVNARSEARSAHAEVTGTYSIARHWREEVLPLRREIDNEALKSYNGMLTSTFDLIADARDGLEAQLATAVSKADYWRAEANLKTVIWGPPVGGDE</sequence>
<proteinExistence type="predicted"/>
<comment type="caution">
    <text evidence="2">The sequence shown here is derived from an EMBL/GenBank/DDBJ whole genome shotgun (WGS) entry which is preliminary data.</text>
</comment>
<protein>
    <submittedName>
        <fullName evidence="2">Outer membrane protein TolC</fullName>
    </submittedName>
</protein>
<evidence type="ECO:0000256" key="1">
    <source>
        <dbReference type="SAM" id="SignalP"/>
    </source>
</evidence>
<evidence type="ECO:0000313" key="2">
    <source>
        <dbReference type="EMBL" id="PRY90307.1"/>
    </source>
</evidence>
<feature type="chain" id="PRO_5015718251" evidence="1">
    <location>
        <begin position="18"/>
        <end position="464"/>
    </location>
</feature>
<dbReference type="PROSITE" id="PS51257">
    <property type="entry name" value="PROKAR_LIPOPROTEIN"/>
    <property type="match status" value="1"/>
</dbReference>
<dbReference type="Proteomes" id="UP000238392">
    <property type="component" value="Unassembled WGS sequence"/>
</dbReference>
<evidence type="ECO:0000313" key="3">
    <source>
        <dbReference type="Proteomes" id="UP000238392"/>
    </source>
</evidence>
<dbReference type="PANTHER" id="PTHR30203:SF24">
    <property type="entry name" value="BLR4935 PROTEIN"/>
    <property type="match status" value="1"/>
</dbReference>
<dbReference type="RefSeq" id="WP_245888505.1">
    <property type="nucleotide sequence ID" value="NZ_PVTQ01000005.1"/>
</dbReference>
<keyword evidence="1" id="KW-0732">Signal</keyword>
<keyword evidence="3" id="KW-1185">Reference proteome</keyword>
<dbReference type="SUPFAM" id="SSF56954">
    <property type="entry name" value="Outer membrane efflux proteins (OEP)"/>
    <property type="match status" value="1"/>
</dbReference>
<reference evidence="2 3" key="1">
    <citation type="submission" date="2018-03" db="EMBL/GenBank/DDBJ databases">
        <title>Genomic Encyclopedia of Archaeal and Bacterial Type Strains, Phase II (KMG-II): from individual species to whole genera.</title>
        <authorList>
            <person name="Goeker M."/>
        </authorList>
    </citation>
    <scope>NUCLEOTIDE SEQUENCE [LARGE SCALE GENOMIC DNA]</scope>
    <source>
        <strain evidence="2 3">DSM 100212</strain>
    </source>
</reference>
<dbReference type="EMBL" id="PVTQ01000005">
    <property type="protein sequence ID" value="PRY90307.1"/>
    <property type="molecule type" value="Genomic_DNA"/>
</dbReference>
<dbReference type="GO" id="GO:0015562">
    <property type="term" value="F:efflux transmembrane transporter activity"/>
    <property type="evidence" value="ECO:0007669"/>
    <property type="project" value="InterPro"/>
</dbReference>
<dbReference type="PANTHER" id="PTHR30203">
    <property type="entry name" value="OUTER MEMBRANE CATION EFFLUX PROTEIN"/>
    <property type="match status" value="1"/>
</dbReference>
<organism evidence="2 3">
    <name type="scientific">Donghicola tyrosinivorans</name>
    <dbReference type="NCBI Taxonomy" id="1652492"/>
    <lineage>
        <taxon>Bacteria</taxon>
        <taxon>Pseudomonadati</taxon>
        <taxon>Pseudomonadota</taxon>
        <taxon>Alphaproteobacteria</taxon>
        <taxon>Rhodobacterales</taxon>
        <taxon>Roseobacteraceae</taxon>
        <taxon>Donghicola</taxon>
    </lineage>
</organism>
<dbReference type="InterPro" id="IPR010131">
    <property type="entry name" value="MdtP/NodT-like"/>
</dbReference>
<dbReference type="Gene3D" id="1.20.1600.10">
    <property type="entry name" value="Outer membrane efflux proteins (OEP)"/>
    <property type="match status" value="1"/>
</dbReference>